<gene>
    <name evidence="3" type="ORF">M2350_001881</name>
</gene>
<dbReference type="RefSeq" id="WP_259095908.1">
    <property type="nucleotide sequence ID" value="NZ_CP130454.1"/>
</dbReference>
<reference evidence="3 4" key="1">
    <citation type="submission" date="2022-08" db="EMBL/GenBank/DDBJ databases">
        <title>Bacterial and archaeal communities from various locations to study Microbial Dark Matter (Phase II).</title>
        <authorList>
            <person name="Stepanauskas R."/>
        </authorList>
    </citation>
    <scope>NUCLEOTIDE SEQUENCE [LARGE SCALE GENOMIC DNA]</scope>
    <source>
        <strain evidence="3 4">PD1</strain>
    </source>
</reference>
<evidence type="ECO:0000256" key="1">
    <source>
        <dbReference type="ARBA" id="ARBA00038248"/>
    </source>
</evidence>
<organism evidence="3 4">
    <name type="scientific">Candidatus Fervidibacter sacchari</name>
    <dbReference type="NCBI Taxonomy" id="1448929"/>
    <lineage>
        <taxon>Bacteria</taxon>
        <taxon>Candidatus Fervidibacterota</taxon>
        <taxon>Candidatus Fervidibacter</taxon>
    </lineage>
</organism>
<dbReference type="EMBL" id="JANUCP010000003">
    <property type="protein sequence ID" value="MCS3919468.1"/>
    <property type="molecule type" value="Genomic_DNA"/>
</dbReference>
<accession>A0ABT2ERC3</accession>
<keyword evidence="4" id="KW-1185">Reference proteome</keyword>
<name>A0ABT2ERC3_9BACT</name>
<protein>
    <submittedName>
        <fullName evidence="3">Uncharacterized protein (UPF0332 family)</fullName>
    </submittedName>
</protein>
<comment type="similarity">
    <text evidence="1">Belongs to the UPF0332 family.</text>
</comment>
<dbReference type="PANTHER" id="PTHR36565">
    <property type="entry name" value="UPF0332 PROTEIN TM_1000"/>
    <property type="match status" value="1"/>
</dbReference>
<dbReference type="InterPro" id="IPR052226">
    <property type="entry name" value="UPF0332_toxin"/>
</dbReference>
<dbReference type="PANTHER" id="PTHR36565:SF1">
    <property type="entry name" value="UPF0332 PROTEIN TM_1000"/>
    <property type="match status" value="1"/>
</dbReference>
<comment type="caution">
    <text evidence="3">The sequence shown here is derived from an EMBL/GenBank/DDBJ whole genome shotgun (WGS) entry which is preliminary data.</text>
</comment>
<dbReference type="Pfam" id="PF05168">
    <property type="entry name" value="HEPN"/>
    <property type="match status" value="1"/>
</dbReference>
<proteinExistence type="inferred from homology"/>
<sequence length="122" mass="14337">MTALEKAQNLLVGAEACWQSQSFEGCALCCYAAMFWAAIAALEHFGIRQTEWTHDGLQNRFGLECIKRRQVFPRRLGDYLKDAYELRKVAHYELREISRKEAERMLRHAKEFVQSIKEVIRR</sequence>
<evidence type="ECO:0000313" key="4">
    <source>
        <dbReference type="Proteomes" id="UP001204798"/>
    </source>
</evidence>
<dbReference type="Proteomes" id="UP001204798">
    <property type="component" value="Unassembled WGS sequence"/>
</dbReference>
<feature type="domain" description="HEPN" evidence="2">
    <location>
        <begin position="4"/>
        <end position="118"/>
    </location>
</feature>
<evidence type="ECO:0000313" key="3">
    <source>
        <dbReference type="EMBL" id="MCS3919468.1"/>
    </source>
</evidence>
<dbReference type="InterPro" id="IPR007842">
    <property type="entry name" value="HEPN_dom"/>
</dbReference>
<evidence type="ECO:0000259" key="2">
    <source>
        <dbReference type="Pfam" id="PF05168"/>
    </source>
</evidence>
<dbReference type="Gene3D" id="1.20.120.330">
    <property type="entry name" value="Nucleotidyltransferases domain 2"/>
    <property type="match status" value="1"/>
</dbReference>